<evidence type="ECO:0000313" key="3">
    <source>
        <dbReference type="Proteomes" id="UP000676565"/>
    </source>
</evidence>
<proteinExistence type="predicted"/>
<dbReference type="PANTHER" id="PTHR36509:SF3">
    <property type="entry name" value="SIGNAL PEPTIDE PROTEIN"/>
    <property type="match status" value="1"/>
</dbReference>
<gene>
    <name evidence="2" type="ORF">J8F10_12655</name>
</gene>
<dbReference type="SUPFAM" id="SSF160935">
    <property type="entry name" value="VPA0735-like"/>
    <property type="match status" value="1"/>
</dbReference>
<dbReference type="InterPro" id="IPR010621">
    <property type="entry name" value="DUF1214"/>
</dbReference>
<accession>A0ABS5BQY6</accession>
<dbReference type="Gene3D" id="2.60.120.600">
    <property type="entry name" value="Domain of unknown function DUF1214, C-terminal domain"/>
    <property type="match status" value="1"/>
</dbReference>
<dbReference type="Gene3D" id="1.10.3360.10">
    <property type="entry name" value="VPA0735-like domain"/>
    <property type="match status" value="1"/>
</dbReference>
<dbReference type="PANTHER" id="PTHR36509">
    <property type="entry name" value="BLL3101 PROTEIN"/>
    <property type="match status" value="1"/>
</dbReference>
<dbReference type="EMBL" id="JAGKQQ010000001">
    <property type="protein sequence ID" value="MBP3956133.1"/>
    <property type="molecule type" value="Genomic_DNA"/>
</dbReference>
<evidence type="ECO:0000259" key="1">
    <source>
        <dbReference type="Pfam" id="PF06742"/>
    </source>
</evidence>
<feature type="domain" description="DUF1214" evidence="1">
    <location>
        <begin position="164"/>
        <end position="269"/>
    </location>
</feature>
<dbReference type="Pfam" id="PF06742">
    <property type="entry name" value="DUF1214"/>
    <property type="match status" value="1"/>
</dbReference>
<dbReference type="InterPro" id="IPR037049">
    <property type="entry name" value="DUF1214_C_sf"/>
</dbReference>
<protein>
    <submittedName>
        <fullName evidence="2">DUF1254 domain-containing protein</fullName>
    </submittedName>
</protein>
<dbReference type="Proteomes" id="UP000676565">
    <property type="component" value="Unassembled WGS sequence"/>
</dbReference>
<comment type="caution">
    <text evidence="2">The sequence shown here is derived from an EMBL/GenBank/DDBJ whole genome shotgun (WGS) entry which is preliminary data.</text>
</comment>
<name>A0ABS5BQY6_9BACT</name>
<evidence type="ECO:0000313" key="2">
    <source>
        <dbReference type="EMBL" id="MBP3956133.1"/>
    </source>
</evidence>
<organism evidence="2 3">
    <name type="scientific">Gemmata palustris</name>
    <dbReference type="NCBI Taxonomy" id="2822762"/>
    <lineage>
        <taxon>Bacteria</taxon>
        <taxon>Pseudomonadati</taxon>
        <taxon>Planctomycetota</taxon>
        <taxon>Planctomycetia</taxon>
        <taxon>Gemmatales</taxon>
        <taxon>Gemmataceae</taxon>
        <taxon>Gemmata</taxon>
    </lineage>
</organism>
<sequence>MRSTTPRSSAWYYLSEAANPPEQKFVDPVNDRYATIPFFDERHFQDIYNIVTVEPVRPIDKHMMGMLASLGIEKGKPFAPDATSKKAMRQAAVDAWYYLQGYLDKLPQEKLYWPDRHYVSLMMADTNKTFTYEYADKIDIDLRAAQYLWCTYVPKVLSDDPAVQYMVALGDANGKLLEAGKTYKVDVPKEMPVKQFWALTVYDHATFGFIYTDSKRTTLSSYDLEKLKKNTDGSVTLYVGPKAPEGMESNWIPTAGKRPMPTIRFYGPSEEFNKKAFKMPDFTVVN</sequence>
<keyword evidence="3" id="KW-1185">Reference proteome</keyword>
<reference evidence="2 3" key="1">
    <citation type="submission" date="2021-04" db="EMBL/GenBank/DDBJ databases">
        <authorList>
            <person name="Ivanova A."/>
        </authorList>
    </citation>
    <scope>NUCLEOTIDE SEQUENCE [LARGE SCALE GENOMIC DNA]</scope>
    <source>
        <strain evidence="2 3">G18</strain>
    </source>
</reference>